<organism evidence="1 2">
    <name type="scientific">Salinarimonas soli</name>
    <dbReference type="NCBI Taxonomy" id="1638099"/>
    <lineage>
        <taxon>Bacteria</taxon>
        <taxon>Pseudomonadati</taxon>
        <taxon>Pseudomonadota</taxon>
        <taxon>Alphaproteobacteria</taxon>
        <taxon>Hyphomicrobiales</taxon>
        <taxon>Salinarimonadaceae</taxon>
        <taxon>Salinarimonas</taxon>
    </lineage>
</organism>
<reference evidence="1 2" key="2">
    <citation type="submission" date="2019-09" db="EMBL/GenBank/DDBJ databases">
        <authorList>
            <person name="Jin C."/>
        </authorList>
    </citation>
    <scope>NUCLEOTIDE SEQUENCE [LARGE SCALE GENOMIC DNA]</scope>
    <source>
        <strain evidence="1 2">BN140002</strain>
    </source>
</reference>
<comment type="caution">
    <text evidence="1">The sequence shown here is derived from an EMBL/GenBank/DDBJ whole genome shotgun (WGS) entry which is preliminary data.</text>
</comment>
<gene>
    <name evidence="1" type="ORF">F0L46_05620</name>
</gene>
<dbReference type="Proteomes" id="UP000323142">
    <property type="component" value="Unassembled WGS sequence"/>
</dbReference>
<reference evidence="1 2" key="1">
    <citation type="submission" date="2019-09" db="EMBL/GenBank/DDBJ databases">
        <title>Salinarimonas rosea gen. nov., sp. nov., a new member of the a-2 subgroup of the Proteobacteria.</title>
        <authorList>
            <person name="Liu J."/>
        </authorList>
    </citation>
    <scope>NUCLEOTIDE SEQUENCE [LARGE SCALE GENOMIC DNA]</scope>
    <source>
        <strain evidence="1 2">BN140002</strain>
    </source>
</reference>
<dbReference type="EMBL" id="VUOA01000013">
    <property type="protein sequence ID" value="KAA2238305.1"/>
    <property type="molecule type" value="Genomic_DNA"/>
</dbReference>
<sequence>MTATNDDPRAFAILGVIEGAPRATDALDHGVADAQVDEPAAERDRLLAKFAGVRHGRAALPAVARVLVGLEERDPIGSEGQQALRLVVLRRVAEVGGQASWTLGRCQARGLCA</sequence>
<dbReference type="RefSeq" id="WP_149816075.1">
    <property type="nucleotide sequence ID" value="NZ_VUOA01000013.1"/>
</dbReference>
<evidence type="ECO:0000313" key="2">
    <source>
        <dbReference type="Proteomes" id="UP000323142"/>
    </source>
</evidence>
<proteinExistence type="predicted"/>
<keyword evidence="2" id="KW-1185">Reference proteome</keyword>
<protein>
    <submittedName>
        <fullName evidence="1">Uncharacterized protein</fullName>
    </submittedName>
</protein>
<accession>A0A5B2VH83</accession>
<name>A0A5B2VH83_9HYPH</name>
<evidence type="ECO:0000313" key="1">
    <source>
        <dbReference type="EMBL" id="KAA2238305.1"/>
    </source>
</evidence>
<dbReference type="AlphaFoldDB" id="A0A5B2VH83"/>